<comment type="caution">
    <text evidence="6">The sequence shown here is derived from an EMBL/GenBank/DDBJ whole genome shotgun (WGS) entry which is preliminary data.</text>
</comment>
<evidence type="ECO:0000256" key="2">
    <source>
        <dbReference type="ARBA" id="ARBA00022741"/>
    </source>
</evidence>
<dbReference type="InterPro" id="IPR050611">
    <property type="entry name" value="ABCF"/>
</dbReference>
<keyword evidence="1" id="KW-0677">Repeat</keyword>
<dbReference type="SUPFAM" id="SSF52540">
    <property type="entry name" value="P-loop containing nucleoside triphosphate hydrolases"/>
    <property type="match status" value="2"/>
</dbReference>
<dbReference type="GO" id="GO:0003676">
    <property type="term" value="F:nucleic acid binding"/>
    <property type="evidence" value="ECO:0007669"/>
    <property type="project" value="UniProtKB-ARBA"/>
</dbReference>
<evidence type="ECO:0000256" key="1">
    <source>
        <dbReference type="ARBA" id="ARBA00022737"/>
    </source>
</evidence>
<feature type="domain" description="ABC transporter" evidence="5">
    <location>
        <begin position="328"/>
        <end position="544"/>
    </location>
</feature>
<evidence type="ECO:0000313" key="7">
    <source>
        <dbReference type="Proteomes" id="UP000070675"/>
    </source>
</evidence>
<evidence type="ECO:0000256" key="3">
    <source>
        <dbReference type="ARBA" id="ARBA00022840"/>
    </source>
</evidence>
<dbReference type="SMART" id="SM00382">
    <property type="entry name" value="AAA"/>
    <property type="match status" value="2"/>
</dbReference>
<evidence type="ECO:0000256" key="4">
    <source>
        <dbReference type="SAM" id="Coils"/>
    </source>
</evidence>
<dbReference type="STRING" id="1393034.HMPREF3192_00997"/>
<dbReference type="FunFam" id="3.40.50.300:FF:000309">
    <property type="entry name" value="ABC transporter ATP-binding protein"/>
    <property type="match status" value="1"/>
</dbReference>
<dbReference type="CDD" id="cd03221">
    <property type="entry name" value="ABCF_EF-3"/>
    <property type="match status" value="2"/>
</dbReference>
<keyword evidence="7" id="KW-1185">Reference proteome</keyword>
<dbReference type="Gene3D" id="3.40.50.300">
    <property type="entry name" value="P-loop containing nucleotide triphosphate hydrolases"/>
    <property type="match status" value="2"/>
</dbReference>
<dbReference type="InterPro" id="IPR017871">
    <property type="entry name" value="ABC_transporter-like_CS"/>
</dbReference>
<evidence type="ECO:0000259" key="5">
    <source>
        <dbReference type="PROSITE" id="PS50893"/>
    </source>
</evidence>
<dbReference type="RefSeq" id="WP_066305749.1">
    <property type="nucleotide sequence ID" value="NZ_KQ959507.1"/>
</dbReference>
<dbReference type="PROSITE" id="PS50893">
    <property type="entry name" value="ABC_TRANSPORTER_2"/>
    <property type="match status" value="2"/>
</dbReference>
<proteinExistence type="predicted"/>
<dbReference type="PANTHER" id="PTHR19211:SF14">
    <property type="entry name" value="ATP-BINDING CASSETTE SUB-FAMILY F MEMBER 1"/>
    <property type="match status" value="1"/>
</dbReference>
<evidence type="ECO:0000313" key="6">
    <source>
        <dbReference type="EMBL" id="KXB33769.1"/>
    </source>
</evidence>
<dbReference type="EMBL" id="LSCR01000029">
    <property type="protein sequence ID" value="KXB33769.1"/>
    <property type="molecule type" value="Genomic_DNA"/>
</dbReference>
<dbReference type="Proteomes" id="UP000070675">
    <property type="component" value="Unassembled WGS sequence"/>
</dbReference>
<dbReference type="InterPro" id="IPR003593">
    <property type="entry name" value="AAA+_ATPase"/>
</dbReference>
<feature type="domain" description="ABC transporter" evidence="5">
    <location>
        <begin position="3"/>
        <end position="259"/>
    </location>
</feature>
<feature type="coiled-coil region" evidence="4">
    <location>
        <begin position="248"/>
        <end position="306"/>
    </location>
</feature>
<accession>A0A133XS57</accession>
<keyword evidence="2" id="KW-0547">Nucleotide-binding</keyword>
<dbReference type="PROSITE" id="PS00211">
    <property type="entry name" value="ABC_TRANSPORTER_1"/>
    <property type="match status" value="2"/>
</dbReference>
<dbReference type="InterPro" id="IPR003439">
    <property type="entry name" value="ABC_transporter-like_ATP-bd"/>
</dbReference>
<dbReference type="Pfam" id="PF12848">
    <property type="entry name" value="ABC_tran_Xtn"/>
    <property type="match status" value="1"/>
</dbReference>
<dbReference type="AlphaFoldDB" id="A0A133XS57"/>
<sequence>MIVLADKITKSFGGRVLYTNATLQLNAGERWALVGPNGAGKTTLLKIIMGQESADEGSVSFARGASLGYLEQENALFGSKSALQEVMDAAHEIQNLSKRITILEQRISTETNENELARLLEEYGRAQDRFEHAGGYELESRARQILCGLGFPVEDLQKPANEFSGGWQMRIVLSKLLLRHPDVLLLDEPTNHLDLESVRWLESFIASYDGAVLLVSHDRAFMNACVSHVAALENRSLVTYTGNYASYLKQRADNLEQLRAKRAAQENDMKHLETFIERFRYKATKAKQVQDRVKKLEKIKEELVVLPTQVKHVHFTFPEPPRTGDMVVSLHNVSKTYQDADTPVYADVNLTLYRGDHVALVGPNGAGKSTLMKLITQTIKPTTGQVEHGQNVSFSYYAQHQLETLTASNTVLQEMDATAPHWTASEERRLLGAFLFHGDDVDKRISVLSGGERARLALAKMLVAPDPLLCLDEPTNHLDIDSVQVLESALKSFAGTIVLISHDEHLVRALANKVVDVRDGQVTLHDGDYDYYLFKRAQFEAAASGAGEATPTRASEKGQPAEKPVVPASRTAAGCGAAANATGTNVDLLATPAGRNVKTKEQRRLEAQRRQEMHKKLQGTKKRLREIEAVLEPAQKHYQELMNAMASEELYANSKKFEEAMTEYAALSKKIPLLEDEWLNLQTELEEAQHDQ</sequence>
<protein>
    <submittedName>
        <fullName evidence="6">ABC transporter, ATP-binding protein</fullName>
    </submittedName>
</protein>
<dbReference type="OrthoDB" id="3239744at2"/>
<dbReference type="GO" id="GO:0016887">
    <property type="term" value="F:ATP hydrolysis activity"/>
    <property type="evidence" value="ECO:0007669"/>
    <property type="project" value="InterPro"/>
</dbReference>
<keyword evidence="4" id="KW-0175">Coiled coil</keyword>
<keyword evidence="3 6" id="KW-0067">ATP-binding</keyword>
<dbReference type="Pfam" id="PF00005">
    <property type="entry name" value="ABC_tran"/>
    <property type="match status" value="2"/>
</dbReference>
<dbReference type="FunFam" id="3.40.50.300:FF:000011">
    <property type="entry name" value="Putative ABC transporter ATP-binding component"/>
    <property type="match status" value="1"/>
</dbReference>
<reference evidence="7" key="1">
    <citation type="submission" date="2016-01" db="EMBL/GenBank/DDBJ databases">
        <authorList>
            <person name="Mitreva M."/>
            <person name="Pepin K.H."/>
            <person name="Mihindukulasuriya K.A."/>
            <person name="Fulton R."/>
            <person name="Fronick C."/>
            <person name="O'Laughlin M."/>
            <person name="Miner T."/>
            <person name="Herter B."/>
            <person name="Rosa B.A."/>
            <person name="Cordes M."/>
            <person name="Tomlinson C."/>
            <person name="Wollam A."/>
            <person name="Palsikar V.B."/>
            <person name="Mardis E.R."/>
            <person name="Wilson R.K."/>
        </authorList>
    </citation>
    <scope>NUCLEOTIDE SEQUENCE [LARGE SCALE GENOMIC DNA]</scope>
    <source>
        <strain evidence="7">DNF00019</strain>
    </source>
</reference>
<gene>
    <name evidence="6" type="ORF">HMPREF3192_00997</name>
</gene>
<dbReference type="PANTHER" id="PTHR19211">
    <property type="entry name" value="ATP-BINDING TRANSPORT PROTEIN-RELATED"/>
    <property type="match status" value="1"/>
</dbReference>
<feature type="coiled-coil region" evidence="4">
    <location>
        <begin position="86"/>
        <end position="129"/>
    </location>
</feature>
<dbReference type="InterPro" id="IPR032781">
    <property type="entry name" value="ABC_tran_Xtn"/>
</dbReference>
<name>A0A133XS57_9ACTN</name>
<organism evidence="6 7">
    <name type="scientific">Atopobium deltae</name>
    <dbReference type="NCBI Taxonomy" id="1393034"/>
    <lineage>
        <taxon>Bacteria</taxon>
        <taxon>Bacillati</taxon>
        <taxon>Actinomycetota</taxon>
        <taxon>Coriobacteriia</taxon>
        <taxon>Coriobacteriales</taxon>
        <taxon>Atopobiaceae</taxon>
        <taxon>Atopobium</taxon>
    </lineage>
</organism>
<dbReference type="InterPro" id="IPR027417">
    <property type="entry name" value="P-loop_NTPase"/>
</dbReference>
<dbReference type="PATRIC" id="fig|1393034.3.peg.962"/>
<dbReference type="GO" id="GO:0005524">
    <property type="term" value="F:ATP binding"/>
    <property type="evidence" value="ECO:0007669"/>
    <property type="project" value="UniProtKB-KW"/>
</dbReference>